<reference evidence="1 2" key="1">
    <citation type="journal article" date="2008" name="Proc. Natl. Acad. Sci. U.S.A.">
        <title>Niche adaptation and genome expansion in the chlorophyll d-producing cyanobacterium Acaryochloris marina.</title>
        <authorList>
            <person name="Swingley W.D."/>
            <person name="Chen M."/>
            <person name="Cheung P.C."/>
            <person name="Conrad A.L."/>
            <person name="Dejesa L.C."/>
            <person name="Hao J."/>
            <person name="Honchak B.M."/>
            <person name="Karbach L.E."/>
            <person name="Kurdoglu A."/>
            <person name="Lahiri S."/>
            <person name="Mastrian S.D."/>
            <person name="Miyashita H."/>
            <person name="Page L."/>
            <person name="Ramakrishna P."/>
            <person name="Satoh S."/>
            <person name="Sattley W.M."/>
            <person name="Shimada Y."/>
            <person name="Taylor H.L."/>
            <person name="Tomo T."/>
            <person name="Tsuchiya T."/>
            <person name="Wang Z.T."/>
            <person name="Raymond J."/>
            <person name="Mimuro M."/>
            <person name="Blankenship R.E."/>
            <person name="Touchman J.W."/>
        </authorList>
    </citation>
    <scope>NUCLEOTIDE SEQUENCE [LARGE SCALE GENOMIC DNA]</scope>
    <source>
        <strain evidence="2">MBIC 11017</strain>
        <plasmid evidence="2">Plasmid pREB3</plasmid>
    </source>
</reference>
<gene>
    <name evidence="1" type="ordered locus">AM1_C0233</name>
</gene>
<evidence type="ECO:0000313" key="1">
    <source>
        <dbReference type="EMBL" id="ABW32166.1"/>
    </source>
</evidence>
<geneLocation type="plasmid" evidence="1 2">
    <name>pREB3</name>
</geneLocation>
<evidence type="ECO:0000313" key="2">
    <source>
        <dbReference type="Proteomes" id="UP000000268"/>
    </source>
</evidence>
<proteinExistence type="predicted"/>
<dbReference type="EMBL" id="CP000840">
    <property type="protein sequence ID" value="ABW32166.1"/>
    <property type="molecule type" value="Genomic_DNA"/>
</dbReference>
<evidence type="ECO:0008006" key="3">
    <source>
        <dbReference type="Google" id="ProtNLM"/>
    </source>
</evidence>
<dbReference type="Proteomes" id="UP000000268">
    <property type="component" value="Plasmid pREB3"/>
</dbReference>
<keyword evidence="2" id="KW-1185">Reference proteome</keyword>
<keyword evidence="1" id="KW-0614">Plasmid</keyword>
<protein>
    <recommendedName>
        <fullName evidence="3">InsA N-terminal domain-containing protein</fullName>
    </recommendedName>
</protein>
<dbReference type="HOGENOM" id="CLU_193883_0_0_3"/>
<organism evidence="1 2">
    <name type="scientific">Acaryochloris marina (strain MBIC 11017)</name>
    <dbReference type="NCBI Taxonomy" id="329726"/>
    <lineage>
        <taxon>Bacteria</taxon>
        <taxon>Bacillati</taxon>
        <taxon>Cyanobacteriota</taxon>
        <taxon>Cyanophyceae</taxon>
        <taxon>Acaryochloridales</taxon>
        <taxon>Acaryochloridaceae</taxon>
        <taxon>Acaryochloris</taxon>
    </lineage>
</organism>
<name>A8ZMW7_ACAM1</name>
<dbReference type="KEGG" id="amr:AM1_C0233"/>
<sequence length="75" mass="8522">MSYLLMQSPLCDHPKIHKPGKTSKGSQRYRCLDCQQTFSETFDTLYYRLQISSEMIQAILQAHAEGSISHQGCSP</sequence>
<dbReference type="AlphaFoldDB" id="A8ZMW7"/>
<accession>A8ZMW7</accession>